<organism evidence="1 2">
    <name type="scientific">Mycolicibacterium chlorophenolicum</name>
    <dbReference type="NCBI Taxonomy" id="37916"/>
    <lineage>
        <taxon>Bacteria</taxon>
        <taxon>Bacillati</taxon>
        <taxon>Actinomycetota</taxon>
        <taxon>Actinomycetes</taxon>
        <taxon>Mycobacteriales</taxon>
        <taxon>Mycobacteriaceae</taxon>
        <taxon>Mycolicibacterium</taxon>
    </lineage>
</organism>
<dbReference type="AlphaFoldDB" id="A0A0J6VP41"/>
<gene>
    <name evidence="1" type="ORF">MCHLDSM_04098</name>
</gene>
<dbReference type="InterPro" id="IPR007995">
    <property type="entry name" value="DUF742"/>
</dbReference>
<comment type="caution">
    <text evidence="1">The sequence shown here is derived from an EMBL/GenBank/DDBJ whole genome shotgun (WGS) entry which is preliminary data.</text>
</comment>
<proteinExistence type="predicted"/>
<dbReference type="RefSeq" id="WP_048471505.1">
    <property type="nucleotide sequence ID" value="NZ_JYNL01000048.1"/>
</dbReference>
<evidence type="ECO:0000313" key="1">
    <source>
        <dbReference type="EMBL" id="KMO71949.1"/>
    </source>
</evidence>
<dbReference type="Pfam" id="PF05331">
    <property type="entry name" value="DUF742"/>
    <property type="match status" value="1"/>
</dbReference>
<name>A0A0J6VP41_9MYCO</name>
<sequence length="120" mass="12811">MTEGADPAPRLVRPYTLTAGRTDSRVELPWEAPVGAATPPQPPDWPGTDVRARIVALCARRPSVAEIAAHLGLPLGVARVLVGDLVMQGYVTVHDTLADATTADERRELIGRTLRGLKAL</sequence>
<accession>A0A0J6VP41</accession>
<evidence type="ECO:0008006" key="3">
    <source>
        <dbReference type="Google" id="ProtNLM"/>
    </source>
</evidence>
<keyword evidence="2" id="KW-1185">Reference proteome</keyword>
<dbReference type="PANTHER" id="PTHR36221">
    <property type="entry name" value="DUF742 DOMAIN-CONTAINING PROTEIN"/>
    <property type="match status" value="1"/>
</dbReference>
<protein>
    <recommendedName>
        <fullName evidence="3">DUF742 domain-containing protein</fullName>
    </recommendedName>
</protein>
<dbReference type="Proteomes" id="UP000036513">
    <property type="component" value="Unassembled WGS sequence"/>
</dbReference>
<dbReference type="PATRIC" id="fig|37916.4.peg.4067"/>
<reference evidence="1 2" key="1">
    <citation type="journal article" date="2015" name="Genome Biol. Evol.">
        <title>Characterization of Three Mycobacterium spp. with Potential Use in Bioremediation by Genome Sequencing and Comparative Genomics.</title>
        <authorList>
            <person name="Das S."/>
            <person name="Pettersson B.M."/>
            <person name="Behra P.R."/>
            <person name="Ramesh M."/>
            <person name="Dasgupta S."/>
            <person name="Bhattacharya A."/>
            <person name="Kirsebom L.A."/>
        </authorList>
    </citation>
    <scope>NUCLEOTIDE SEQUENCE [LARGE SCALE GENOMIC DNA]</scope>
    <source>
        <strain evidence="1 2">DSM 43826</strain>
    </source>
</reference>
<dbReference type="PANTHER" id="PTHR36221:SF1">
    <property type="entry name" value="DUF742 DOMAIN-CONTAINING PROTEIN"/>
    <property type="match status" value="1"/>
</dbReference>
<dbReference type="EMBL" id="JYNL01000048">
    <property type="protein sequence ID" value="KMO71949.1"/>
    <property type="molecule type" value="Genomic_DNA"/>
</dbReference>
<evidence type="ECO:0000313" key="2">
    <source>
        <dbReference type="Proteomes" id="UP000036513"/>
    </source>
</evidence>
<dbReference type="STRING" id="37916.MCHLDSM_04098"/>